<dbReference type="AlphaFoldDB" id="A0AAN0NCH7"/>
<dbReference type="EMBL" id="CP135177">
    <property type="protein sequence ID" value="WZS87885.1"/>
    <property type="molecule type" value="Genomic_DNA"/>
</dbReference>
<dbReference type="Proteomes" id="UP001441914">
    <property type="component" value="Chromosome 2"/>
</dbReference>
<evidence type="ECO:0000313" key="1">
    <source>
        <dbReference type="EMBL" id="WZS87885.1"/>
    </source>
</evidence>
<reference evidence="1 2" key="1">
    <citation type="journal article" date="2024" name="Elife">
        <title>Polysaccharide breakdown products drive degradation-dispersal cycles of foraging bacteria through changes in metabolism and motility.</title>
        <authorList>
            <person name="Stubbusch A.K."/>
            <person name="Keegstra J.M."/>
            <person name="Schwartzman J."/>
            <person name="Pontrelli S."/>
            <person name="Clerc E.E."/>
            <person name="Stocker R."/>
            <person name="Magnabosco C."/>
            <person name="Schubert O.T."/>
            <person name="Ackermann M."/>
            <person name="D'Souza G.G."/>
        </authorList>
    </citation>
    <scope>NUCLEOTIDE SEQUENCE [LARGE SCALE GENOMIC DNA]</scope>
    <source>
        <strain evidence="1 2">ZF270</strain>
    </source>
</reference>
<protein>
    <submittedName>
        <fullName evidence="1">Helix-turn-helix domain-containing protein</fullName>
    </submittedName>
</protein>
<name>A0AAN0NCH7_9VIBR</name>
<evidence type="ECO:0000313" key="2">
    <source>
        <dbReference type="Proteomes" id="UP001441914"/>
    </source>
</evidence>
<proteinExistence type="predicted"/>
<dbReference type="SUPFAM" id="SSF46689">
    <property type="entry name" value="Homeodomain-like"/>
    <property type="match status" value="1"/>
</dbReference>
<dbReference type="InterPro" id="IPR009057">
    <property type="entry name" value="Homeodomain-like_sf"/>
</dbReference>
<keyword evidence="2" id="KW-1185">Reference proteome</keyword>
<dbReference type="RefSeq" id="WP_016792535.1">
    <property type="nucleotide sequence ID" value="NZ_CP135177.1"/>
</dbReference>
<organism evidence="1 2">
    <name type="scientific">Vibrio cyclitrophicus ZF270</name>
    <dbReference type="NCBI Taxonomy" id="1136176"/>
    <lineage>
        <taxon>Bacteria</taxon>
        <taxon>Pseudomonadati</taxon>
        <taxon>Pseudomonadota</taxon>
        <taxon>Gammaproteobacteria</taxon>
        <taxon>Vibrionales</taxon>
        <taxon>Vibrionaceae</taxon>
        <taxon>Vibrio</taxon>
    </lineage>
</organism>
<gene>
    <name evidence="1" type="ORF">QYQ95_22690</name>
</gene>
<accession>A0AAN0NCH7</accession>
<sequence length="104" mass="12002">MLVTTSDSEINRFKVIEDVCQRRIRRADAAEILSLSVRHIQLLMNRLRKYGASGLAHRARGKPSNHRYSSGYRNSVLSLVRENYSDFSPTFALEKLTELQIYQS</sequence>